<organism evidence="6">
    <name type="scientific">uncultured Sulfurovum sp</name>
    <dbReference type="NCBI Taxonomy" id="269237"/>
    <lineage>
        <taxon>Bacteria</taxon>
        <taxon>Pseudomonadati</taxon>
        <taxon>Campylobacterota</taxon>
        <taxon>Epsilonproteobacteria</taxon>
        <taxon>Campylobacterales</taxon>
        <taxon>Sulfurovaceae</taxon>
        <taxon>Sulfurovum</taxon>
        <taxon>environmental samples</taxon>
    </lineage>
</organism>
<dbReference type="InterPro" id="IPR053301">
    <property type="entry name" value="F-box_motif"/>
</dbReference>
<dbReference type="SUPFAM" id="SSF81901">
    <property type="entry name" value="HCP-like"/>
    <property type="match status" value="1"/>
</dbReference>
<evidence type="ECO:0000256" key="5">
    <source>
        <dbReference type="SAM" id="SignalP"/>
    </source>
</evidence>
<gene>
    <name evidence="6" type="ORF">HELGO_WM14664</name>
</gene>
<name>A0A6S6SPS2_9BACT</name>
<proteinExistence type="predicted"/>
<dbReference type="GO" id="GO:0008800">
    <property type="term" value="F:beta-lactamase activity"/>
    <property type="evidence" value="ECO:0007669"/>
    <property type="project" value="UniProtKB-EC"/>
</dbReference>
<keyword evidence="5" id="KW-0732">Signal</keyword>
<dbReference type="SMART" id="SM00671">
    <property type="entry name" value="SEL1"/>
    <property type="match status" value="2"/>
</dbReference>
<dbReference type="PANTHER" id="PTHR45088">
    <property type="entry name" value="OSJNBA0022H21.17 PROTEIN"/>
    <property type="match status" value="1"/>
</dbReference>
<evidence type="ECO:0000256" key="1">
    <source>
        <dbReference type="ARBA" id="ARBA00001526"/>
    </source>
</evidence>
<dbReference type="InterPro" id="IPR011990">
    <property type="entry name" value="TPR-like_helical_dom_sf"/>
</dbReference>
<feature type="signal peptide" evidence="5">
    <location>
        <begin position="1"/>
        <end position="18"/>
    </location>
</feature>
<accession>A0A6S6SPS2</accession>
<protein>
    <recommendedName>
        <fullName evidence="2">beta-lactamase</fullName>
        <ecNumber evidence="2">3.5.2.6</ecNumber>
    </recommendedName>
</protein>
<dbReference type="AlphaFoldDB" id="A0A6S6SPS2"/>
<keyword evidence="4" id="KW-0046">Antibiotic resistance</keyword>
<dbReference type="PANTHER" id="PTHR45088:SF1">
    <property type="entry name" value="OS04G0476000 PROTEIN"/>
    <property type="match status" value="1"/>
</dbReference>
<dbReference type="EMBL" id="CACVAP010000045">
    <property type="protein sequence ID" value="CAA6804649.1"/>
    <property type="molecule type" value="Genomic_DNA"/>
</dbReference>
<sequence length="136" mass="15884">MKKKLILSICLLFTTLNANNFKSVAQSAQYGDVYAQYNLATQYKNKAQTQQDLHSAFKWYHKSATKGYSASQYQLALMFHYGSGVRKNAELARLWFTRASKKGHAQAQSVLYRFYALERPQPHTVQNRRYSMNFRR</sequence>
<dbReference type="InterPro" id="IPR006597">
    <property type="entry name" value="Sel1-like"/>
</dbReference>
<comment type="catalytic activity">
    <reaction evidence="1">
        <text>a beta-lactam + H2O = a substituted beta-amino acid</text>
        <dbReference type="Rhea" id="RHEA:20401"/>
        <dbReference type="ChEBI" id="CHEBI:15377"/>
        <dbReference type="ChEBI" id="CHEBI:35627"/>
        <dbReference type="ChEBI" id="CHEBI:140347"/>
        <dbReference type="EC" id="3.5.2.6"/>
    </reaction>
</comment>
<reference evidence="6" key="1">
    <citation type="submission" date="2020-01" db="EMBL/GenBank/DDBJ databases">
        <authorList>
            <person name="Meier V. D."/>
            <person name="Meier V D."/>
        </authorList>
    </citation>
    <scope>NUCLEOTIDE SEQUENCE</scope>
    <source>
        <strain evidence="6">HLG_WM_MAG_06</strain>
    </source>
</reference>
<keyword evidence="3" id="KW-1015">Disulfide bond</keyword>
<dbReference type="Gene3D" id="1.25.40.10">
    <property type="entry name" value="Tetratricopeptide repeat domain"/>
    <property type="match status" value="1"/>
</dbReference>
<feature type="chain" id="PRO_5027576029" description="beta-lactamase" evidence="5">
    <location>
        <begin position="19"/>
        <end position="136"/>
    </location>
</feature>
<evidence type="ECO:0000256" key="4">
    <source>
        <dbReference type="ARBA" id="ARBA00023251"/>
    </source>
</evidence>
<evidence type="ECO:0000313" key="6">
    <source>
        <dbReference type="EMBL" id="CAA6804649.1"/>
    </source>
</evidence>
<dbReference type="EC" id="3.5.2.6" evidence="2"/>
<evidence type="ECO:0000256" key="3">
    <source>
        <dbReference type="ARBA" id="ARBA00023157"/>
    </source>
</evidence>
<evidence type="ECO:0000256" key="2">
    <source>
        <dbReference type="ARBA" id="ARBA00012865"/>
    </source>
</evidence>
<dbReference type="Pfam" id="PF08238">
    <property type="entry name" value="Sel1"/>
    <property type="match status" value="2"/>
</dbReference>
<dbReference type="GO" id="GO:0046677">
    <property type="term" value="P:response to antibiotic"/>
    <property type="evidence" value="ECO:0007669"/>
    <property type="project" value="UniProtKB-KW"/>
</dbReference>